<protein>
    <submittedName>
        <fullName evidence="1">Alpha/beta hydrolase</fullName>
    </submittedName>
</protein>
<dbReference type="Gene3D" id="3.40.50.1820">
    <property type="entry name" value="alpha/beta hydrolase"/>
    <property type="match status" value="1"/>
</dbReference>
<dbReference type="GO" id="GO:0016787">
    <property type="term" value="F:hydrolase activity"/>
    <property type="evidence" value="ECO:0007669"/>
    <property type="project" value="UniProtKB-KW"/>
</dbReference>
<gene>
    <name evidence="1" type="ORF">NIE79_002243</name>
</gene>
<dbReference type="SUPFAM" id="SSF53474">
    <property type="entry name" value="alpha/beta-Hydrolases"/>
    <property type="match status" value="1"/>
</dbReference>
<comment type="caution">
    <text evidence="1">The sequence shown here is derived from an EMBL/GenBank/DDBJ whole genome shotgun (WGS) entry which is preliminary data.</text>
</comment>
<keyword evidence="2" id="KW-1185">Reference proteome</keyword>
<dbReference type="RefSeq" id="WP_238679254.1">
    <property type="nucleotide sequence ID" value="NZ_JAKKFD010000022.1"/>
</dbReference>
<reference evidence="1 2" key="1">
    <citation type="submission" date="2022-01" db="EMBL/GenBank/DDBJ databases">
        <authorList>
            <person name="Riesco R."/>
            <person name="Trujillo M.E."/>
        </authorList>
    </citation>
    <scope>NUCLEOTIDE SEQUENCE [LARGE SCALE GENOMIC DNA]</scope>
    <source>
        <strain evidence="1 2">NIE79</strain>
    </source>
</reference>
<evidence type="ECO:0000313" key="1">
    <source>
        <dbReference type="EMBL" id="MCG5444099.1"/>
    </source>
</evidence>
<organism evidence="1 2">
    <name type="scientific">Micromonospora trifolii</name>
    <dbReference type="NCBI Taxonomy" id="2911208"/>
    <lineage>
        <taxon>Bacteria</taxon>
        <taxon>Bacillati</taxon>
        <taxon>Actinomycetota</taxon>
        <taxon>Actinomycetes</taxon>
        <taxon>Micromonosporales</taxon>
        <taxon>Micromonosporaceae</taxon>
        <taxon>Micromonospora</taxon>
    </lineage>
</organism>
<sequence>MTTQRTVLVIPGSSGCWHFPHQFFAANAAQMRGAQMHYVSWSGEVPPQPEARGPWAVEQITAALRGLPNPLIIAYSLGTLSADLAADHELPAIWIAPLLHRSEVVEGLRRAGAPCLLIGGTADSSWRPKLARDLSPHVFEVEGADHGLRVPGPLAGSAAVLGEMATAVEDFLDRVLWPAPSQVR</sequence>
<accession>A0ABS9N2B7</accession>
<keyword evidence="1" id="KW-0378">Hydrolase</keyword>
<evidence type="ECO:0000313" key="2">
    <source>
        <dbReference type="Proteomes" id="UP001201629"/>
    </source>
</evidence>
<name>A0ABS9N2B7_9ACTN</name>
<proteinExistence type="predicted"/>
<dbReference type="Proteomes" id="UP001201629">
    <property type="component" value="Unassembled WGS sequence"/>
</dbReference>
<dbReference type="EMBL" id="JAKKFD010000022">
    <property type="protein sequence ID" value="MCG5444099.1"/>
    <property type="molecule type" value="Genomic_DNA"/>
</dbReference>
<dbReference type="PROSITE" id="PS51257">
    <property type="entry name" value="PROKAR_LIPOPROTEIN"/>
    <property type="match status" value="1"/>
</dbReference>
<dbReference type="InterPro" id="IPR029058">
    <property type="entry name" value="AB_hydrolase_fold"/>
</dbReference>